<feature type="compositionally biased region" description="Polar residues" evidence="1">
    <location>
        <begin position="83"/>
        <end position="94"/>
    </location>
</feature>
<feature type="region of interest" description="Disordered" evidence="1">
    <location>
        <begin position="78"/>
        <end position="104"/>
    </location>
</feature>
<evidence type="ECO:0000313" key="3">
    <source>
        <dbReference type="Proteomes" id="UP001140949"/>
    </source>
</evidence>
<proteinExistence type="predicted"/>
<keyword evidence="3" id="KW-1185">Reference proteome</keyword>
<evidence type="ECO:0000256" key="1">
    <source>
        <dbReference type="SAM" id="MobiDB-lite"/>
    </source>
</evidence>
<accession>A0AAX6HHM9</accession>
<dbReference type="EMBL" id="JANAVB010009596">
    <property type="protein sequence ID" value="KAJ6840081.1"/>
    <property type="molecule type" value="Genomic_DNA"/>
</dbReference>
<protein>
    <submittedName>
        <fullName evidence="2">Uncharacterized protein</fullName>
    </submittedName>
</protein>
<name>A0AAX6HHM9_IRIPA</name>
<organism evidence="2 3">
    <name type="scientific">Iris pallida</name>
    <name type="common">Sweet iris</name>
    <dbReference type="NCBI Taxonomy" id="29817"/>
    <lineage>
        <taxon>Eukaryota</taxon>
        <taxon>Viridiplantae</taxon>
        <taxon>Streptophyta</taxon>
        <taxon>Embryophyta</taxon>
        <taxon>Tracheophyta</taxon>
        <taxon>Spermatophyta</taxon>
        <taxon>Magnoliopsida</taxon>
        <taxon>Liliopsida</taxon>
        <taxon>Asparagales</taxon>
        <taxon>Iridaceae</taxon>
        <taxon>Iridoideae</taxon>
        <taxon>Irideae</taxon>
        <taxon>Iris</taxon>
    </lineage>
</organism>
<sequence length="104" mass="11814">MSSVDHKYPQLTTNVLCDPKSCTKSSSTCSSFLIMLLGPSCPLHSFARYQELPWSPYRGIVLGIPNQTYYPYLKPRYAKDNKSTNSLPVGQTSKIPKIQYKHNR</sequence>
<dbReference type="Proteomes" id="UP001140949">
    <property type="component" value="Unassembled WGS sequence"/>
</dbReference>
<dbReference type="AlphaFoldDB" id="A0AAX6HHM9"/>
<comment type="caution">
    <text evidence="2">The sequence shown here is derived from an EMBL/GenBank/DDBJ whole genome shotgun (WGS) entry which is preliminary data.</text>
</comment>
<evidence type="ECO:0000313" key="2">
    <source>
        <dbReference type="EMBL" id="KAJ6840081.1"/>
    </source>
</evidence>
<reference evidence="2" key="2">
    <citation type="submission" date="2023-04" db="EMBL/GenBank/DDBJ databases">
        <authorList>
            <person name="Bruccoleri R.E."/>
            <person name="Oakeley E.J."/>
            <person name="Faust A.-M."/>
            <person name="Dessus-Babus S."/>
            <person name="Altorfer M."/>
            <person name="Burckhardt D."/>
            <person name="Oertli M."/>
            <person name="Naumann U."/>
            <person name="Petersen F."/>
            <person name="Wong J."/>
        </authorList>
    </citation>
    <scope>NUCLEOTIDE SEQUENCE</scope>
    <source>
        <strain evidence="2">GSM-AAB239-AS_SAM_17_03QT</strain>
        <tissue evidence="2">Leaf</tissue>
    </source>
</reference>
<gene>
    <name evidence="2" type="ORF">M6B38_312585</name>
</gene>
<reference evidence="2" key="1">
    <citation type="journal article" date="2023" name="GigaByte">
        <title>Genome assembly of the bearded iris, Iris pallida Lam.</title>
        <authorList>
            <person name="Bruccoleri R.E."/>
            <person name="Oakeley E.J."/>
            <person name="Faust A.M.E."/>
            <person name="Altorfer M."/>
            <person name="Dessus-Babus S."/>
            <person name="Burckhardt D."/>
            <person name="Oertli M."/>
            <person name="Naumann U."/>
            <person name="Petersen F."/>
            <person name="Wong J."/>
        </authorList>
    </citation>
    <scope>NUCLEOTIDE SEQUENCE</scope>
    <source>
        <strain evidence="2">GSM-AAB239-AS_SAM_17_03QT</strain>
    </source>
</reference>